<feature type="domain" description="UDENN" evidence="4">
    <location>
        <begin position="42"/>
        <end position="491"/>
    </location>
</feature>
<feature type="compositionally biased region" description="Basic and acidic residues" evidence="3">
    <location>
        <begin position="643"/>
        <end position="654"/>
    </location>
</feature>
<dbReference type="GO" id="GO:0005737">
    <property type="term" value="C:cytoplasm"/>
    <property type="evidence" value="ECO:0007669"/>
    <property type="project" value="TreeGrafter"/>
</dbReference>
<comment type="similarity">
    <text evidence="1">Belongs to the AVL9 family.</text>
</comment>
<feature type="compositionally biased region" description="Basic and acidic residues" evidence="3">
    <location>
        <begin position="610"/>
        <end position="631"/>
    </location>
</feature>
<dbReference type="PANTHER" id="PTHR31017:SF1">
    <property type="entry name" value="LATE SECRETORY PATHWAY PROTEIN AVL9 HOMOLOG"/>
    <property type="match status" value="1"/>
</dbReference>
<gene>
    <name evidence="5" type="ORF">BLGHR1_12927</name>
</gene>
<dbReference type="AlphaFoldDB" id="A0A383US26"/>
<dbReference type="InterPro" id="IPR051731">
    <property type="entry name" value="DENND11/AVL9_GEFs"/>
</dbReference>
<protein>
    <recommendedName>
        <fullName evidence="4">UDENN domain-containing protein</fullName>
    </recommendedName>
</protein>
<proteinExistence type="inferred from homology"/>
<name>A0A383US26_BLUHO</name>
<dbReference type="InterPro" id="IPR037516">
    <property type="entry name" value="Tripartite_DENN"/>
</dbReference>
<evidence type="ECO:0000313" key="5">
    <source>
        <dbReference type="EMBL" id="SZF02150.1"/>
    </source>
</evidence>
<evidence type="ECO:0000256" key="1">
    <source>
        <dbReference type="ARBA" id="ARBA00038178"/>
    </source>
</evidence>
<dbReference type="InterPro" id="IPR018307">
    <property type="entry name" value="ABL9/DENND6_dom"/>
</dbReference>
<evidence type="ECO:0000259" key="4">
    <source>
        <dbReference type="PROSITE" id="PS50211"/>
    </source>
</evidence>
<feature type="coiled-coil region" evidence="2">
    <location>
        <begin position="536"/>
        <end position="563"/>
    </location>
</feature>
<dbReference type="PANTHER" id="PTHR31017">
    <property type="entry name" value="LATE SECRETORY PATHWAY PROTEIN AVL9-RELATED"/>
    <property type="match status" value="1"/>
</dbReference>
<keyword evidence="2" id="KW-0175">Coiled coil</keyword>
<dbReference type="Proteomes" id="UP000275772">
    <property type="component" value="Unassembled WGS sequence"/>
</dbReference>
<reference evidence="5 6" key="1">
    <citation type="submission" date="2017-11" db="EMBL/GenBank/DDBJ databases">
        <authorList>
            <person name="Kracher B."/>
        </authorList>
    </citation>
    <scope>NUCLEOTIDE SEQUENCE [LARGE SCALE GENOMIC DNA]</scope>
    <source>
        <strain evidence="5 6">RACE1</strain>
    </source>
</reference>
<feature type="region of interest" description="Disordered" evidence="3">
    <location>
        <begin position="602"/>
        <end position="709"/>
    </location>
</feature>
<feature type="region of interest" description="Disordered" evidence="3">
    <location>
        <begin position="1"/>
        <end position="35"/>
    </location>
</feature>
<dbReference type="Pfam" id="PF09794">
    <property type="entry name" value="Avl9"/>
    <property type="match status" value="1"/>
</dbReference>
<dbReference type="PROSITE" id="PS50211">
    <property type="entry name" value="DENN"/>
    <property type="match status" value="1"/>
</dbReference>
<feature type="compositionally biased region" description="Basic and acidic residues" evidence="3">
    <location>
        <begin position="672"/>
        <end position="685"/>
    </location>
</feature>
<organism evidence="5 6">
    <name type="scientific">Blumeria hordei</name>
    <name type="common">Barley powdery mildew</name>
    <name type="synonym">Blumeria graminis f. sp. hordei</name>
    <dbReference type="NCBI Taxonomy" id="2867405"/>
    <lineage>
        <taxon>Eukaryota</taxon>
        <taxon>Fungi</taxon>
        <taxon>Dikarya</taxon>
        <taxon>Ascomycota</taxon>
        <taxon>Pezizomycotina</taxon>
        <taxon>Leotiomycetes</taxon>
        <taxon>Erysiphales</taxon>
        <taxon>Erysiphaceae</taxon>
        <taxon>Blumeria</taxon>
    </lineage>
</organism>
<dbReference type="EMBL" id="UNSH01000041">
    <property type="protein sequence ID" value="SZF02150.1"/>
    <property type="molecule type" value="Genomic_DNA"/>
</dbReference>
<evidence type="ECO:0000256" key="3">
    <source>
        <dbReference type="SAM" id="MobiDB-lite"/>
    </source>
</evidence>
<feature type="compositionally biased region" description="Polar residues" evidence="3">
    <location>
        <begin position="16"/>
        <end position="35"/>
    </location>
</feature>
<accession>A0A383US26</accession>
<evidence type="ECO:0000313" key="6">
    <source>
        <dbReference type="Proteomes" id="UP000275772"/>
    </source>
</evidence>
<dbReference type="VEuPathDB" id="FungiDB:BLGHR1_12927"/>
<feature type="compositionally biased region" description="Polar residues" evidence="3">
    <location>
        <begin position="655"/>
        <end position="667"/>
    </location>
</feature>
<sequence length="709" mass="80025">MEKMSLSDISPGTGDPSLSSNAFPPLQTTSATSSAHNQEFTPLVSVVDFHHVRGPEVEFWFGAPENSDPAIENDWPLLPFMALSDGAHASTQEFSYFTLLRKANPTQTVTSLFGIACSRQIDASMLINRPHDVTRSTVQKAVVVIADSPQSFGMLRERLSVVTTAWFTQRDFKDTEILKRFQESLKEEKERTGSEAEREREAYPGLSLRELVRQFRWQTLVLFKCCLLQPKMLFFGSKCEKLCMTQFSLISLIPGLIRNLQACADPELDSYERNMAKPTSLKTSDRNSLLAYMGMPLHIFGKGSLFGPYTPLQQLDILADFGTKSYIVGSTNSLLLQQKDRYSDILINLDEDSINISSSSLRSALTLSLADRRWIDLITQSVNDTWDESNPSRPKNMGFIGSDEFIRLQFEEYLISLLSSVKYYKYTLEHENNPGAIIVEVEGDPSYDFGKDWMEAWTRSENHRIWDSQTDSQLFDIVEPKHPCAGGLTIEDVKARMMEQVKEFHLDERFAVGKEILGRNLLAGKEKANTLLSKLYSDMEALRDSQKRKVEDAKDKVQENDRATPIEVDTNVARFTAQSVGSKAGAYIGSWGVWMEEKRKTGWGSTPFQRRSEGLPEKEKITAKEPEENSTHHKKSFAEPFFDADHPLSPEDLHSATTLTRSDTTVYPSDVSGKENSKKDDKDKAPVTIEIKNLQQMDLKKQTSEGNSA</sequence>
<evidence type="ECO:0000256" key="2">
    <source>
        <dbReference type="SAM" id="Coils"/>
    </source>
</evidence>